<dbReference type="InterPro" id="IPR004316">
    <property type="entry name" value="SWEET_rpt"/>
</dbReference>
<evidence type="ECO:0000256" key="13">
    <source>
        <dbReference type="PROSITE-ProRule" id="PRU00047"/>
    </source>
</evidence>
<reference evidence="18 19" key="1">
    <citation type="journal article" date="2005" name="PLoS Biol.">
        <title>The genomes of Oryza sativa: a history of duplications.</title>
        <authorList>
            <person name="Yu J."/>
            <person name="Wang J."/>
            <person name="Lin W."/>
            <person name="Li S."/>
            <person name="Li H."/>
            <person name="Zhou J."/>
            <person name="Ni P."/>
            <person name="Dong W."/>
            <person name="Hu S."/>
            <person name="Zeng C."/>
            <person name="Zhang J."/>
            <person name="Zhang Y."/>
            <person name="Li R."/>
            <person name="Xu Z."/>
            <person name="Li S."/>
            <person name="Li X."/>
            <person name="Zheng H."/>
            <person name="Cong L."/>
            <person name="Lin L."/>
            <person name="Yin J."/>
            <person name="Geng J."/>
            <person name="Li G."/>
            <person name="Shi J."/>
            <person name="Liu J."/>
            <person name="Lv H."/>
            <person name="Li J."/>
            <person name="Wang J."/>
            <person name="Deng Y."/>
            <person name="Ran L."/>
            <person name="Shi X."/>
            <person name="Wang X."/>
            <person name="Wu Q."/>
            <person name="Li C."/>
            <person name="Ren X."/>
            <person name="Wang J."/>
            <person name="Wang X."/>
            <person name="Li D."/>
            <person name="Liu D."/>
            <person name="Zhang X."/>
            <person name="Ji Z."/>
            <person name="Zhao W."/>
            <person name="Sun Y."/>
            <person name="Zhang Z."/>
            <person name="Bao J."/>
            <person name="Han Y."/>
            <person name="Dong L."/>
            <person name="Ji J."/>
            <person name="Chen P."/>
            <person name="Wu S."/>
            <person name="Liu J."/>
            <person name="Xiao Y."/>
            <person name="Bu D."/>
            <person name="Tan J."/>
            <person name="Yang L."/>
            <person name="Ye C."/>
            <person name="Zhang J."/>
            <person name="Xu J."/>
            <person name="Zhou Y."/>
            <person name="Yu Y."/>
            <person name="Zhang B."/>
            <person name="Zhuang S."/>
            <person name="Wei H."/>
            <person name="Liu B."/>
            <person name="Lei M."/>
            <person name="Yu H."/>
            <person name="Li Y."/>
            <person name="Xu H."/>
            <person name="Wei S."/>
            <person name="He X."/>
            <person name="Fang L."/>
            <person name="Zhang Z."/>
            <person name="Zhang Y."/>
            <person name="Huang X."/>
            <person name="Su Z."/>
            <person name="Tong W."/>
            <person name="Li J."/>
            <person name="Tong Z."/>
            <person name="Li S."/>
            <person name="Ye J."/>
            <person name="Wang L."/>
            <person name="Fang L."/>
            <person name="Lei T."/>
            <person name="Chen C."/>
            <person name="Chen H."/>
            <person name="Xu Z."/>
            <person name="Li H."/>
            <person name="Huang H."/>
            <person name="Zhang F."/>
            <person name="Xu H."/>
            <person name="Li N."/>
            <person name="Zhao C."/>
            <person name="Li S."/>
            <person name="Dong L."/>
            <person name="Huang Y."/>
            <person name="Li L."/>
            <person name="Xi Y."/>
            <person name="Qi Q."/>
            <person name="Li W."/>
            <person name="Zhang B."/>
            <person name="Hu W."/>
            <person name="Zhang Y."/>
            <person name="Tian X."/>
            <person name="Jiao Y."/>
            <person name="Liang X."/>
            <person name="Jin J."/>
            <person name="Gao L."/>
            <person name="Zheng W."/>
            <person name="Hao B."/>
            <person name="Liu S."/>
            <person name="Wang W."/>
            <person name="Yuan L."/>
            <person name="Cao M."/>
            <person name="McDermott J."/>
            <person name="Samudrala R."/>
            <person name="Wang J."/>
            <person name="Wong G.K."/>
            <person name="Yang H."/>
        </authorList>
    </citation>
    <scope>NUCLEOTIDE SEQUENCE [LARGE SCALE GENOMIC DNA]</scope>
    <source>
        <strain evidence="19">cv. 93-11</strain>
    </source>
</reference>
<keyword evidence="12 15" id="KW-0472">Membrane</keyword>
<evidence type="ECO:0000256" key="6">
    <source>
        <dbReference type="ARBA" id="ARBA00022692"/>
    </source>
</evidence>
<dbReference type="AlphaFoldDB" id="A2XWW3"/>
<feature type="transmembrane region" description="Helical" evidence="15">
    <location>
        <begin position="119"/>
        <end position="138"/>
    </location>
</feature>
<keyword evidence="10" id="KW-0862">Zinc</keyword>
<dbReference type="HOGENOM" id="CLU_580601_0_0_1"/>
<evidence type="ECO:0000256" key="10">
    <source>
        <dbReference type="ARBA" id="ARBA00022833"/>
    </source>
</evidence>
<keyword evidence="11 15" id="KW-1133">Transmembrane helix</keyword>
<keyword evidence="7" id="KW-0479">Metal-binding</keyword>
<dbReference type="GO" id="GO:0008270">
    <property type="term" value="F:zinc ion binding"/>
    <property type="evidence" value="ECO:0007669"/>
    <property type="project" value="UniProtKB-KW"/>
</dbReference>
<dbReference type="Gene3D" id="1.20.1280.290">
    <property type="match status" value="2"/>
</dbReference>
<dbReference type="InterPro" id="IPR001878">
    <property type="entry name" value="Znf_CCHC"/>
</dbReference>
<keyword evidence="8" id="KW-0677">Repeat</keyword>
<evidence type="ECO:0000259" key="17">
    <source>
        <dbReference type="PROSITE" id="PS50966"/>
    </source>
</evidence>
<dbReference type="InterPro" id="IPR007527">
    <property type="entry name" value="Znf_SWIM"/>
</dbReference>
<comment type="subcellular location">
    <subcellularLocation>
        <location evidence="1">Cell membrane</location>
        <topology evidence="1">Multi-pass membrane protein</topology>
    </subcellularLocation>
</comment>
<dbReference type="SUPFAM" id="SSF57756">
    <property type="entry name" value="Retrovirus zinc finger-like domains"/>
    <property type="match status" value="1"/>
</dbReference>
<name>A2XWW3_ORYSI</name>
<dbReference type="SMART" id="SM00575">
    <property type="entry name" value="ZnF_PMZ"/>
    <property type="match status" value="1"/>
</dbReference>
<accession>A2XWW3</accession>
<dbReference type="InterPro" id="IPR047664">
    <property type="entry name" value="SWEET"/>
</dbReference>
<dbReference type="InterPro" id="IPR036875">
    <property type="entry name" value="Znf_CCHC_sf"/>
</dbReference>
<protein>
    <recommendedName>
        <fullName evidence="20">CCHC-type domain-containing protein</fullName>
    </recommendedName>
</protein>
<keyword evidence="3" id="KW-0813">Transport</keyword>
<feature type="domain" description="CCHC-type" evidence="16">
    <location>
        <begin position="376"/>
        <end position="392"/>
    </location>
</feature>
<evidence type="ECO:0000256" key="3">
    <source>
        <dbReference type="ARBA" id="ARBA00022448"/>
    </source>
</evidence>
<dbReference type="GO" id="GO:0003676">
    <property type="term" value="F:nucleic acid binding"/>
    <property type="evidence" value="ECO:0007669"/>
    <property type="project" value="InterPro"/>
</dbReference>
<feature type="transmembrane region" description="Helical" evidence="15">
    <location>
        <begin position="82"/>
        <end position="107"/>
    </location>
</feature>
<keyword evidence="5" id="KW-0762">Sugar transport</keyword>
<feature type="transmembrane region" description="Helical" evidence="15">
    <location>
        <begin position="56"/>
        <end position="76"/>
    </location>
</feature>
<dbReference type="PANTHER" id="PTHR10791:SF57">
    <property type="entry name" value="BIDIRECTIONAL SUGAR TRANSPORTER SWEET2A"/>
    <property type="match status" value="1"/>
</dbReference>
<feature type="transmembrane region" description="Helical" evidence="15">
    <location>
        <begin position="180"/>
        <end position="199"/>
    </location>
</feature>
<evidence type="ECO:0000256" key="12">
    <source>
        <dbReference type="ARBA" id="ARBA00023136"/>
    </source>
</evidence>
<evidence type="ECO:0000256" key="11">
    <source>
        <dbReference type="ARBA" id="ARBA00022989"/>
    </source>
</evidence>
<dbReference type="GO" id="GO:0005886">
    <property type="term" value="C:plasma membrane"/>
    <property type="evidence" value="ECO:0007669"/>
    <property type="project" value="UniProtKB-SubCell"/>
</dbReference>
<keyword evidence="4" id="KW-1003">Cell membrane</keyword>
<feature type="transmembrane region" description="Helical" evidence="15">
    <location>
        <begin position="24"/>
        <end position="44"/>
    </location>
</feature>
<evidence type="ECO:0000256" key="4">
    <source>
        <dbReference type="ARBA" id="ARBA00022475"/>
    </source>
</evidence>
<feature type="compositionally biased region" description="Polar residues" evidence="14">
    <location>
        <begin position="427"/>
        <end position="449"/>
    </location>
</feature>
<evidence type="ECO:0000256" key="5">
    <source>
        <dbReference type="ARBA" id="ARBA00022597"/>
    </source>
</evidence>
<dbReference type="Gramene" id="BGIOSGA016997-TA">
    <property type="protein sequence ID" value="BGIOSGA016997-PA"/>
    <property type="gene ID" value="BGIOSGA016997"/>
</dbReference>
<comment type="similarity">
    <text evidence="2">Belongs to the SWEET sugar transporter family.</text>
</comment>
<dbReference type="FunFam" id="1.20.1280.290:FF:000001">
    <property type="entry name" value="Bidirectional sugar transporter SWEET"/>
    <property type="match status" value="1"/>
</dbReference>
<dbReference type="PANTHER" id="PTHR10791">
    <property type="entry name" value="RAG1-ACTIVATING PROTEIN 1"/>
    <property type="match status" value="1"/>
</dbReference>
<feature type="region of interest" description="Disordered" evidence="14">
    <location>
        <begin position="390"/>
        <end position="411"/>
    </location>
</feature>
<dbReference type="GO" id="GO:0051119">
    <property type="term" value="F:sugar transmembrane transporter activity"/>
    <property type="evidence" value="ECO:0007669"/>
    <property type="project" value="InterPro"/>
</dbReference>
<dbReference type="EMBL" id="CM000129">
    <property type="protein sequence ID" value="EAY95323.1"/>
    <property type="molecule type" value="Genomic_DNA"/>
</dbReference>
<evidence type="ECO:0000313" key="19">
    <source>
        <dbReference type="Proteomes" id="UP000007015"/>
    </source>
</evidence>
<feature type="region of interest" description="Disordered" evidence="14">
    <location>
        <begin position="354"/>
        <end position="374"/>
    </location>
</feature>
<evidence type="ECO:0000313" key="18">
    <source>
        <dbReference type="EMBL" id="EAY95323.1"/>
    </source>
</evidence>
<keyword evidence="6 15" id="KW-0812">Transmembrane</keyword>
<gene>
    <name evidence="18" type="ORF">OsI_17150</name>
</gene>
<evidence type="ECO:0000256" key="7">
    <source>
        <dbReference type="ARBA" id="ARBA00022723"/>
    </source>
</evidence>
<evidence type="ECO:0000259" key="16">
    <source>
        <dbReference type="PROSITE" id="PS50158"/>
    </source>
</evidence>
<feature type="transmembrane region" description="Helical" evidence="15">
    <location>
        <begin position="144"/>
        <end position="168"/>
    </location>
</feature>
<evidence type="ECO:0008006" key="20">
    <source>
        <dbReference type="Google" id="ProtNLM"/>
    </source>
</evidence>
<evidence type="ECO:0000256" key="9">
    <source>
        <dbReference type="ARBA" id="ARBA00022771"/>
    </source>
</evidence>
<feature type="domain" description="SWIM-type" evidence="17">
    <location>
        <begin position="270"/>
        <end position="302"/>
    </location>
</feature>
<dbReference type="Pfam" id="PF03083">
    <property type="entry name" value="MtN3_slv"/>
    <property type="match status" value="2"/>
</dbReference>
<evidence type="ECO:0000256" key="14">
    <source>
        <dbReference type="SAM" id="MobiDB-lite"/>
    </source>
</evidence>
<evidence type="ECO:0000256" key="8">
    <source>
        <dbReference type="ARBA" id="ARBA00022737"/>
    </source>
</evidence>
<feature type="region of interest" description="Disordered" evidence="14">
    <location>
        <begin position="427"/>
        <end position="471"/>
    </location>
</feature>
<evidence type="ECO:0000256" key="15">
    <source>
        <dbReference type="SAM" id="Phobius"/>
    </source>
</evidence>
<organism evidence="18 19">
    <name type="scientific">Oryza sativa subsp. indica</name>
    <name type="common">Rice</name>
    <dbReference type="NCBI Taxonomy" id="39946"/>
    <lineage>
        <taxon>Eukaryota</taxon>
        <taxon>Viridiplantae</taxon>
        <taxon>Streptophyta</taxon>
        <taxon>Embryophyta</taxon>
        <taxon>Tracheophyta</taxon>
        <taxon>Spermatophyta</taxon>
        <taxon>Magnoliopsida</taxon>
        <taxon>Liliopsida</taxon>
        <taxon>Poales</taxon>
        <taxon>Poaceae</taxon>
        <taxon>BOP clade</taxon>
        <taxon>Oryzoideae</taxon>
        <taxon>Oryzeae</taxon>
        <taxon>Oryzinae</taxon>
        <taxon>Oryza</taxon>
        <taxon>Oryza sativa</taxon>
    </lineage>
</organism>
<dbReference type="InterPro" id="IPR006564">
    <property type="entry name" value="Znf_PMZ"/>
</dbReference>
<dbReference type="Proteomes" id="UP000007015">
    <property type="component" value="Chromosome 4"/>
</dbReference>
<dbReference type="Pfam" id="PF04434">
    <property type="entry name" value="SWIM"/>
    <property type="match status" value="1"/>
</dbReference>
<evidence type="ECO:0000256" key="1">
    <source>
        <dbReference type="ARBA" id="ARBA00004651"/>
    </source>
</evidence>
<sequence>MNALGLSVAATSTGSPFHDVCCYGAGIAGNIFALVLFISPLPTFKRIVRNGSTEQFSAMPYIYSLLNCLICLWYGLPFVSYGVVLVATVNSIGALFQLAYTATFIAFADAKNRVKVSSLLVMVFGVFALIVYVSLALFDHQTRQLFVGYLSVASLIFMFASPLSIINLVIRTKSVEYMPFYLSLSMFLMSVSFFAYGVLLHDFFIYIRQMIMERMSVRIRLAVKLTGTILPSVMKSLYARSRDLGYKLYSAHSHLGEIGGTGRDLKTWRHTVDLNTRECSCRQWQVTGIPCTHAIFLVISRRGLELEQFVDDCYSVATFKKAYAGHVVPMTDKSQWAKINVGFKLYPPLLKRSAGRPRSRRIKGMEEGGSGKRKYRCKRCGQFGHIKKTCNEPVADPSAPPPAPPKPKRKRVKKVVLSVQDPVIQVPTATVSTPSRSQASGVTQTSPITRSRARALNLDVDAPSNKAAGAI</sequence>
<keyword evidence="9 13" id="KW-0863">Zinc-finger</keyword>
<dbReference type="PROSITE" id="PS50158">
    <property type="entry name" value="ZF_CCHC"/>
    <property type="match status" value="1"/>
</dbReference>
<proteinExistence type="inferred from homology"/>
<evidence type="ECO:0000256" key="2">
    <source>
        <dbReference type="ARBA" id="ARBA00007809"/>
    </source>
</evidence>
<keyword evidence="19" id="KW-1185">Reference proteome</keyword>
<dbReference type="PROSITE" id="PS50966">
    <property type="entry name" value="ZF_SWIM"/>
    <property type="match status" value="1"/>
</dbReference>